<dbReference type="OrthoDB" id="9792935at2"/>
<organism evidence="5 6">
    <name type="scientific">Aquimixticola soesokkakensis</name>
    <dbReference type="NCBI Taxonomy" id="1519096"/>
    <lineage>
        <taxon>Bacteria</taxon>
        <taxon>Pseudomonadati</taxon>
        <taxon>Pseudomonadota</taxon>
        <taxon>Alphaproteobacteria</taxon>
        <taxon>Rhodobacterales</taxon>
        <taxon>Paracoccaceae</taxon>
        <taxon>Aquimixticola</taxon>
    </lineage>
</organism>
<dbReference type="PANTHER" id="PTHR22604:SF105">
    <property type="entry name" value="TRANS-1,2-DIHYDROBENZENE-1,2-DIOL DEHYDROGENASE"/>
    <property type="match status" value="1"/>
</dbReference>
<dbReference type="Proteomes" id="UP000193862">
    <property type="component" value="Unassembled WGS sequence"/>
</dbReference>
<evidence type="ECO:0000313" key="6">
    <source>
        <dbReference type="Proteomes" id="UP000193862"/>
    </source>
</evidence>
<gene>
    <name evidence="5" type="primary">gfo_2</name>
    <name evidence="5" type="ORF">AQS8620_01279</name>
</gene>
<dbReference type="GO" id="GO:0047061">
    <property type="term" value="F:glucose-fructose oxidoreductase activity"/>
    <property type="evidence" value="ECO:0007669"/>
    <property type="project" value="UniProtKB-EC"/>
</dbReference>
<name>A0A1Y5SEC0_9RHOB</name>
<evidence type="ECO:0000256" key="2">
    <source>
        <dbReference type="ARBA" id="ARBA00023002"/>
    </source>
</evidence>
<dbReference type="InterPro" id="IPR036291">
    <property type="entry name" value="NAD(P)-bd_dom_sf"/>
</dbReference>
<dbReference type="SUPFAM" id="SSF51735">
    <property type="entry name" value="NAD(P)-binding Rossmann-fold domains"/>
    <property type="match status" value="1"/>
</dbReference>
<evidence type="ECO:0000259" key="4">
    <source>
        <dbReference type="Pfam" id="PF22725"/>
    </source>
</evidence>
<dbReference type="EMBL" id="FWFS01000004">
    <property type="protein sequence ID" value="SLN36055.1"/>
    <property type="molecule type" value="Genomic_DNA"/>
</dbReference>
<protein>
    <submittedName>
        <fullName evidence="5">Glucose--fructose oxidoreductase</fullName>
        <ecNumber evidence="5">1.1.99.28</ecNumber>
    </submittedName>
</protein>
<dbReference type="Pfam" id="PF22725">
    <property type="entry name" value="GFO_IDH_MocA_C3"/>
    <property type="match status" value="1"/>
</dbReference>
<dbReference type="Gene3D" id="3.30.360.10">
    <property type="entry name" value="Dihydrodipicolinate Reductase, domain 2"/>
    <property type="match status" value="1"/>
</dbReference>
<dbReference type="RefSeq" id="WP_085836008.1">
    <property type="nucleotide sequence ID" value="NZ_FWFS01000004.1"/>
</dbReference>
<evidence type="ECO:0000313" key="5">
    <source>
        <dbReference type="EMBL" id="SLN36055.1"/>
    </source>
</evidence>
<reference evidence="5 6" key="1">
    <citation type="submission" date="2017-03" db="EMBL/GenBank/DDBJ databases">
        <authorList>
            <person name="Afonso C.L."/>
            <person name="Miller P.J."/>
            <person name="Scott M.A."/>
            <person name="Spackman E."/>
            <person name="Goraichik I."/>
            <person name="Dimitrov K.M."/>
            <person name="Suarez D.L."/>
            <person name="Swayne D.E."/>
        </authorList>
    </citation>
    <scope>NUCLEOTIDE SEQUENCE [LARGE SCALE GENOMIC DNA]</scope>
    <source>
        <strain evidence="5 6">CECT 8620</strain>
    </source>
</reference>
<dbReference type="InterPro" id="IPR000683">
    <property type="entry name" value="Gfo/Idh/MocA-like_OxRdtase_N"/>
</dbReference>
<dbReference type="Gene3D" id="3.40.50.720">
    <property type="entry name" value="NAD(P)-binding Rossmann-like Domain"/>
    <property type="match status" value="1"/>
</dbReference>
<dbReference type="PANTHER" id="PTHR22604">
    <property type="entry name" value="OXIDOREDUCTASES"/>
    <property type="match status" value="1"/>
</dbReference>
<keyword evidence="2 5" id="KW-0560">Oxidoreductase</keyword>
<dbReference type="EC" id="1.1.99.28" evidence="5"/>
<dbReference type="GO" id="GO:0000166">
    <property type="term" value="F:nucleotide binding"/>
    <property type="evidence" value="ECO:0007669"/>
    <property type="project" value="InterPro"/>
</dbReference>
<accession>A0A1Y5SEC0</accession>
<dbReference type="AlphaFoldDB" id="A0A1Y5SEC0"/>
<dbReference type="InterPro" id="IPR050984">
    <property type="entry name" value="Gfo/Idh/MocA_domain"/>
</dbReference>
<feature type="domain" description="GFO/IDH/MocA-like oxidoreductase" evidence="4">
    <location>
        <begin position="133"/>
        <end position="252"/>
    </location>
</feature>
<evidence type="ECO:0000259" key="3">
    <source>
        <dbReference type="Pfam" id="PF01408"/>
    </source>
</evidence>
<dbReference type="SUPFAM" id="SSF55347">
    <property type="entry name" value="Glyceraldehyde-3-phosphate dehydrogenase-like, C-terminal domain"/>
    <property type="match status" value="1"/>
</dbReference>
<dbReference type="InterPro" id="IPR055170">
    <property type="entry name" value="GFO_IDH_MocA-like_dom"/>
</dbReference>
<proteinExistence type="inferred from homology"/>
<comment type="similarity">
    <text evidence="1">Belongs to the Gfo/Idh/MocA family.</text>
</comment>
<sequence>MTHPMRWGVLGASNFARTTMARAIHEAQGARFAALATSAMEKATPFVAFCPDLHVYSDYQALLDSPEIDAVYVPLPNHLHVEWAKRALMAGKHVLVEKPIALQANEIDGLIATSRAQGKLCAEAFMVVHHPQWQRARELVAQGALGRLAHVSARFTYDKRGDHDNIRNNAAFGGGSIRDIGVYTFGLTRFVTGTEPAGITYTNCVFEGGVDTMAEVCARFGPQEGGFSFHSLTSMRMTPSQSFCFHGSDGMLTLETPFNADLAGPARLVLTDKTGSRVESFVGARQYALQVEAFVRAAHQGTAFGWSLEDARGTQAMMDAVFAAV</sequence>
<dbReference type="Pfam" id="PF01408">
    <property type="entry name" value="GFO_IDH_MocA"/>
    <property type="match status" value="1"/>
</dbReference>
<evidence type="ECO:0000256" key="1">
    <source>
        <dbReference type="ARBA" id="ARBA00010928"/>
    </source>
</evidence>
<feature type="domain" description="Gfo/Idh/MocA-like oxidoreductase N-terminal" evidence="3">
    <location>
        <begin position="5"/>
        <end position="123"/>
    </location>
</feature>
<keyword evidence="6" id="KW-1185">Reference proteome</keyword>